<evidence type="ECO:0000256" key="1">
    <source>
        <dbReference type="ARBA" id="ARBA00010638"/>
    </source>
</evidence>
<keyword evidence="3 4" id="KW-0067">ATP-binding</keyword>
<dbReference type="Pfam" id="PF01812">
    <property type="entry name" value="5-FTHF_cyc-lig"/>
    <property type="match status" value="1"/>
</dbReference>
<reference evidence="6 7" key="1">
    <citation type="submission" date="2021-11" db="EMBL/GenBank/DDBJ databases">
        <authorList>
            <person name="Liang Q."/>
            <person name="Mou H."/>
            <person name="Liu Z."/>
        </authorList>
    </citation>
    <scope>NUCLEOTIDE SEQUENCE [LARGE SCALE GENOMIC DNA]</scope>
    <source>
        <strain evidence="6 7">CHU3</strain>
    </source>
</reference>
<dbReference type="EMBL" id="JAJIRN010000007">
    <property type="protein sequence ID" value="MCV2369551.1"/>
    <property type="molecule type" value="Genomic_DNA"/>
</dbReference>
<keyword evidence="4" id="KW-0479">Metal-binding</keyword>
<feature type="signal peptide" evidence="5">
    <location>
        <begin position="1"/>
        <end position="20"/>
    </location>
</feature>
<evidence type="ECO:0000256" key="4">
    <source>
        <dbReference type="RuleBase" id="RU361279"/>
    </source>
</evidence>
<dbReference type="PANTHER" id="PTHR23407:SF1">
    <property type="entry name" value="5-FORMYLTETRAHYDROFOLATE CYCLO-LIGASE"/>
    <property type="match status" value="1"/>
</dbReference>
<dbReference type="InterPro" id="IPR037171">
    <property type="entry name" value="NagB/RpiA_transferase-like"/>
</dbReference>
<dbReference type="NCBIfam" id="TIGR02727">
    <property type="entry name" value="MTHFS_bact"/>
    <property type="match status" value="1"/>
</dbReference>
<evidence type="ECO:0000313" key="6">
    <source>
        <dbReference type="EMBL" id="MCV2369551.1"/>
    </source>
</evidence>
<keyword evidence="7" id="KW-1185">Reference proteome</keyword>
<comment type="catalytic activity">
    <reaction evidence="4">
        <text>(6S)-5-formyl-5,6,7,8-tetrahydrofolate + ATP = (6R)-5,10-methenyltetrahydrofolate + ADP + phosphate</text>
        <dbReference type="Rhea" id="RHEA:10488"/>
        <dbReference type="ChEBI" id="CHEBI:30616"/>
        <dbReference type="ChEBI" id="CHEBI:43474"/>
        <dbReference type="ChEBI" id="CHEBI:57455"/>
        <dbReference type="ChEBI" id="CHEBI:57457"/>
        <dbReference type="ChEBI" id="CHEBI:456216"/>
        <dbReference type="EC" id="6.3.3.2"/>
    </reaction>
</comment>
<evidence type="ECO:0000313" key="7">
    <source>
        <dbReference type="Proteomes" id="UP001209701"/>
    </source>
</evidence>
<comment type="cofactor">
    <cofactor evidence="4">
        <name>Mg(2+)</name>
        <dbReference type="ChEBI" id="CHEBI:18420"/>
    </cofactor>
</comment>
<dbReference type="PIRSF" id="PIRSF006806">
    <property type="entry name" value="FTHF_cligase"/>
    <property type="match status" value="1"/>
</dbReference>
<feature type="chain" id="PRO_5045446742" description="5-formyltetrahydrofolate cyclo-ligase" evidence="5">
    <location>
        <begin position="21"/>
        <end position="211"/>
    </location>
</feature>
<evidence type="ECO:0000256" key="3">
    <source>
        <dbReference type="ARBA" id="ARBA00022840"/>
    </source>
</evidence>
<proteinExistence type="inferred from homology"/>
<dbReference type="RefSeq" id="WP_263572143.1">
    <property type="nucleotide sequence ID" value="NZ_JAJIRN010000007.1"/>
</dbReference>
<keyword evidence="5" id="KW-0732">Signal</keyword>
<keyword evidence="4" id="KW-0460">Magnesium</keyword>
<evidence type="ECO:0000256" key="2">
    <source>
        <dbReference type="ARBA" id="ARBA00022741"/>
    </source>
</evidence>
<evidence type="ECO:0000256" key="5">
    <source>
        <dbReference type="SAM" id="SignalP"/>
    </source>
</evidence>
<dbReference type="InterPro" id="IPR002698">
    <property type="entry name" value="FTHF_cligase"/>
</dbReference>
<sequence>MRTHLLAQRAAWVATPAAHAAAASLGHNLRVLLEQLEPQCLGLFWPLEGEFNAAEHLLGLLGHGNPGAQQDSLPIHAQTLGAEPDEDDLDDGGDVPAGPIQWALPFAYKAPRRMDYRRWDGSTPSVQDECGIGSSKGAVVVPDVVLVPCVGFTREGYRLGYGGGYYDRWLAAHPGVTSIGLAWSQGECHFAAEAHDQPLTLILTEHETISP</sequence>
<accession>A0ABT2YHK8</accession>
<comment type="similarity">
    <text evidence="1 4">Belongs to the 5-formyltetrahydrofolate cyclo-ligase family.</text>
</comment>
<dbReference type="EC" id="6.3.3.2" evidence="4"/>
<dbReference type="PANTHER" id="PTHR23407">
    <property type="entry name" value="ATPASE INHIBITOR/5-FORMYLTETRAHYDROFOLATE CYCLO-LIGASE"/>
    <property type="match status" value="1"/>
</dbReference>
<keyword evidence="6" id="KW-0436">Ligase</keyword>
<comment type="caution">
    <text evidence="6">The sequence shown here is derived from an EMBL/GenBank/DDBJ whole genome shotgun (WGS) entry which is preliminary data.</text>
</comment>
<organism evidence="6 7">
    <name type="scientific">Roseateles oligotrophus</name>
    <dbReference type="NCBI Taxonomy" id="1769250"/>
    <lineage>
        <taxon>Bacteria</taxon>
        <taxon>Pseudomonadati</taxon>
        <taxon>Pseudomonadota</taxon>
        <taxon>Betaproteobacteria</taxon>
        <taxon>Burkholderiales</taxon>
        <taxon>Sphaerotilaceae</taxon>
        <taxon>Roseateles</taxon>
    </lineage>
</organism>
<dbReference type="Gene3D" id="3.40.50.10420">
    <property type="entry name" value="NagB/RpiA/CoA transferase-like"/>
    <property type="match status" value="1"/>
</dbReference>
<keyword evidence="2 4" id="KW-0547">Nucleotide-binding</keyword>
<dbReference type="GO" id="GO:0030272">
    <property type="term" value="F:5-formyltetrahydrofolate cyclo-ligase activity"/>
    <property type="evidence" value="ECO:0007669"/>
    <property type="project" value="UniProtKB-EC"/>
</dbReference>
<gene>
    <name evidence="6" type="ORF">LNV07_15845</name>
</gene>
<dbReference type="SUPFAM" id="SSF100950">
    <property type="entry name" value="NagB/RpiA/CoA transferase-like"/>
    <property type="match status" value="1"/>
</dbReference>
<dbReference type="InterPro" id="IPR024185">
    <property type="entry name" value="FTHF_cligase-like_sf"/>
</dbReference>
<name>A0ABT2YHK8_9BURK</name>
<dbReference type="Proteomes" id="UP001209701">
    <property type="component" value="Unassembled WGS sequence"/>
</dbReference>
<protein>
    <recommendedName>
        <fullName evidence="4">5-formyltetrahydrofolate cyclo-ligase</fullName>
        <ecNumber evidence="4">6.3.3.2</ecNumber>
    </recommendedName>
</protein>